<comment type="similarity">
    <text evidence="1">Belongs to the UPF0312 family.</text>
</comment>
<dbReference type="Pfam" id="PF04264">
    <property type="entry name" value="YceI"/>
    <property type="match status" value="1"/>
</dbReference>
<name>A0A4R6PXV6_NOCIG</name>
<evidence type="ECO:0000313" key="3">
    <source>
        <dbReference type="EMBL" id="TDP43287.1"/>
    </source>
</evidence>
<dbReference type="RefSeq" id="WP_067497344.1">
    <property type="nucleotide sequence ID" value="NZ_JBHXPO010000002.1"/>
</dbReference>
<evidence type="ECO:0000256" key="1">
    <source>
        <dbReference type="ARBA" id="ARBA00008812"/>
    </source>
</evidence>
<gene>
    <name evidence="3" type="ORF">DFR75_1012409</name>
</gene>
<dbReference type="SUPFAM" id="SSF101874">
    <property type="entry name" value="YceI-like"/>
    <property type="match status" value="1"/>
</dbReference>
<keyword evidence="4" id="KW-1185">Reference proteome</keyword>
<comment type="caution">
    <text evidence="3">The sequence shown here is derived from an EMBL/GenBank/DDBJ whole genome shotgun (WGS) entry which is preliminary data.</text>
</comment>
<dbReference type="Proteomes" id="UP000295087">
    <property type="component" value="Unassembled WGS sequence"/>
</dbReference>
<dbReference type="PANTHER" id="PTHR34406">
    <property type="entry name" value="PROTEIN YCEI"/>
    <property type="match status" value="1"/>
</dbReference>
<protein>
    <submittedName>
        <fullName evidence="3">Polyisoprenoid-binding protein YceI</fullName>
    </submittedName>
</protein>
<dbReference type="InterPro" id="IPR036761">
    <property type="entry name" value="TTHA0802/YceI-like_sf"/>
</dbReference>
<proteinExistence type="inferred from homology"/>
<reference evidence="3 4" key="1">
    <citation type="submission" date="2019-03" db="EMBL/GenBank/DDBJ databases">
        <title>Genomic Encyclopedia of Type Strains, Phase IV (KMG-IV): sequencing the most valuable type-strain genomes for metagenomic binning, comparative biology and taxonomic classification.</title>
        <authorList>
            <person name="Goeker M."/>
        </authorList>
    </citation>
    <scope>NUCLEOTIDE SEQUENCE [LARGE SCALE GENOMIC DNA]</scope>
    <source>
        <strain evidence="3 4">DSM 44496</strain>
    </source>
</reference>
<dbReference type="InterPro" id="IPR007372">
    <property type="entry name" value="Lipid/polyisoprenoid-bd_YceI"/>
</dbReference>
<dbReference type="Gene3D" id="2.40.128.110">
    <property type="entry name" value="Lipid/polyisoprenoid-binding, YceI-like"/>
    <property type="match status" value="1"/>
</dbReference>
<feature type="domain" description="Lipid/polyisoprenoid-binding YceI-like" evidence="2">
    <location>
        <begin position="9"/>
        <end position="164"/>
    </location>
</feature>
<organism evidence="3 4">
    <name type="scientific">Nocardia ignorata</name>
    <dbReference type="NCBI Taxonomy" id="145285"/>
    <lineage>
        <taxon>Bacteria</taxon>
        <taxon>Bacillati</taxon>
        <taxon>Actinomycetota</taxon>
        <taxon>Actinomycetes</taxon>
        <taxon>Mycobacteriales</taxon>
        <taxon>Nocardiaceae</taxon>
        <taxon>Nocardia</taxon>
    </lineage>
</organism>
<dbReference type="AlphaFoldDB" id="A0A4R6PXV6"/>
<sequence length="170" mass="18521">MNPIMTATDWVADTEHSTAAFRVGHFARHVHGEAPVMAGLLTLAPDGRPVTATGVIDLAAIDTGHARRDRDLRKPRLLDLDRHPRMTFTAEDITAEDGRWRVAGVASARGRTVPLIFTVDAFDVTDTTVTVTATTVLDRTQLGLRAPSLLIGRWIDITVRVVLRPALQVG</sequence>
<evidence type="ECO:0000313" key="4">
    <source>
        <dbReference type="Proteomes" id="UP000295087"/>
    </source>
</evidence>
<evidence type="ECO:0000259" key="2">
    <source>
        <dbReference type="SMART" id="SM00867"/>
    </source>
</evidence>
<accession>A0A4R6PXV6</accession>
<dbReference type="EMBL" id="SNXK01000001">
    <property type="protein sequence ID" value="TDP43287.1"/>
    <property type="molecule type" value="Genomic_DNA"/>
</dbReference>
<dbReference type="PANTHER" id="PTHR34406:SF1">
    <property type="entry name" value="PROTEIN YCEI"/>
    <property type="match status" value="1"/>
</dbReference>
<dbReference type="SMART" id="SM00867">
    <property type="entry name" value="YceI"/>
    <property type="match status" value="1"/>
</dbReference>